<proteinExistence type="predicted"/>
<dbReference type="PANTHER" id="PTHR21363:SF0">
    <property type="entry name" value="PREPHENATE DEHYDROGENASE [NADP(+)]"/>
    <property type="match status" value="1"/>
</dbReference>
<dbReference type="Gene3D" id="1.10.3660.10">
    <property type="entry name" value="6-phosphogluconate dehydrogenase C-terminal like domain"/>
    <property type="match status" value="1"/>
</dbReference>
<dbReference type="InterPro" id="IPR046825">
    <property type="entry name" value="PDH_C"/>
</dbReference>
<keyword evidence="2" id="KW-0472">Membrane</keyword>
<dbReference type="RefSeq" id="WP_072576539.1">
    <property type="nucleotide sequence ID" value="NZ_LWHB01000082.1"/>
</dbReference>
<dbReference type="InterPro" id="IPR008927">
    <property type="entry name" value="6-PGluconate_DH-like_C_sf"/>
</dbReference>
<reference evidence="4 5" key="1">
    <citation type="submission" date="2018-06" db="EMBL/GenBank/DDBJ databases">
        <authorList>
            <consortium name="Pathogen Informatics"/>
            <person name="Doyle S."/>
        </authorList>
    </citation>
    <scope>NUCLEOTIDE SEQUENCE [LARGE SCALE GENOMIC DNA]</scope>
    <source>
        <strain evidence="4 5">NCTC13337</strain>
    </source>
</reference>
<accession>A0A380MR22</accession>
<evidence type="ECO:0000313" key="4">
    <source>
        <dbReference type="EMBL" id="SUO94762.1"/>
    </source>
</evidence>
<evidence type="ECO:0000259" key="3">
    <source>
        <dbReference type="PROSITE" id="PS51176"/>
    </source>
</evidence>
<dbReference type="Pfam" id="PF20463">
    <property type="entry name" value="PDH_C"/>
    <property type="match status" value="1"/>
</dbReference>
<dbReference type="PANTHER" id="PTHR21363">
    <property type="entry name" value="PREPHENATE DEHYDROGENASE"/>
    <property type="match status" value="1"/>
</dbReference>
<dbReference type="EMBL" id="UHIC01000001">
    <property type="protein sequence ID" value="SUO94762.1"/>
    <property type="molecule type" value="Genomic_DNA"/>
</dbReference>
<feature type="transmembrane region" description="Helical" evidence="2">
    <location>
        <begin position="6"/>
        <end position="26"/>
    </location>
</feature>
<dbReference type="GO" id="GO:0008977">
    <property type="term" value="F:prephenate dehydrogenase (NAD+) activity"/>
    <property type="evidence" value="ECO:0007669"/>
    <property type="project" value="InterPro"/>
</dbReference>
<dbReference type="GO" id="GO:0070403">
    <property type="term" value="F:NAD+ binding"/>
    <property type="evidence" value="ECO:0007669"/>
    <property type="project" value="InterPro"/>
</dbReference>
<dbReference type="GO" id="GO:0006571">
    <property type="term" value="P:tyrosine biosynthetic process"/>
    <property type="evidence" value="ECO:0007669"/>
    <property type="project" value="InterPro"/>
</dbReference>
<evidence type="ECO:0000313" key="5">
    <source>
        <dbReference type="Proteomes" id="UP000254601"/>
    </source>
</evidence>
<dbReference type="SUPFAM" id="SSF51735">
    <property type="entry name" value="NAD(P)-binding Rossmann-fold domains"/>
    <property type="match status" value="1"/>
</dbReference>
<dbReference type="SUPFAM" id="SSF48179">
    <property type="entry name" value="6-phosphogluconate dehydrogenase C-terminal domain-like"/>
    <property type="match status" value="1"/>
</dbReference>
<keyword evidence="1 4" id="KW-0560">Oxidoreductase</keyword>
<dbReference type="AlphaFoldDB" id="A0A380MR22"/>
<dbReference type="InterPro" id="IPR050812">
    <property type="entry name" value="Preph/Arog_dehydrog"/>
</dbReference>
<evidence type="ECO:0000256" key="2">
    <source>
        <dbReference type="SAM" id="Phobius"/>
    </source>
</evidence>
<dbReference type="InterPro" id="IPR036291">
    <property type="entry name" value="NAD(P)-bd_dom_sf"/>
</dbReference>
<dbReference type="InterPro" id="IPR046826">
    <property type="entry name" value="PDH_N"/>
</dbReference>
<feature type="domain" description="Prephenate/arogenate dehydrogenase" evidence="3">
    <location>
        <begin position="8"/>
        <end position="294"/>
    </location>
</feature>
<dbReference type="GO" id="GO:0047794">
    <property type="term" value="F:cyclohexadienyl dehydrogenase activity"/>
    <property type="evidence" value="ECO:0007669"/>
    <property type="project" value="UniProtKB-EC"/>
</dbReference>
<keyword evidence="2" id="KW-1133">Transmembrane helix</keyword>
<dbReference type="Pfam" id="PF02153">
    <property type="entry name" value="PDH_N"/>
    <property type="match status" value="1"/>
</dbReference>
<dbReference type="EC" id="1.3.1.43" evidence="4"/>
<dbReference type="Proteomes" id="UP000254601">
    <property type="component" value="Unassembled WGS sequence"/>
</dbReference>
<keyword evidence="2" id="KW-0812">Transmembrane</keyword>
<sequence>MLTHSSLGKVAFIGIGLIGGSLALALRRANIVDEILAIDASKAALAEALALGVIDRAVDWEDLSEADIIVLSTPVDALYTVCQSLAQISLKETVVITDVGSTKGSVLDAIRQAFGDIPDNFVPAHPIAGREKSGVAAADATLFQRHKVILTTLDNTDNRALGIVSRIWHAAGALISYLSIDAHDEILGATSHLPHVLAYLLVDMLDQDLHHEEIFTYAAGGFRDFTRIASSSPVMWRDICVHNPNVLRRLLTQYRRRIEAFETLLAEGNGDDIETIFSRAKRARDTHYQKEQQS</sequence>
<organism evidence="4 5">
    <name type="scientific">Suttonella ornithocola</name>
    <dbReference type="NCBI Taxonomy" id="279832"/>
    <lineage>
        <taxon>Bacteria</taxon>
        <taxon>Pseudomonadati</taxon>
        <taxon>Pseudomonadota</taxon>
        <taxon>Gammaproteobacteria</taxon>
        <taxon>Cardiobacteriales</taxon>
        <taxon>Cardiobacteriaceae</taxon>
        <taxon>Suttonella</taxon>
    </lineage>
</organism>
<evidence type="ECO:0000256" key="1">
    <source>
        <dbReference type="ARBA" id="ARBA00023002"/>
    </source>
</evidence>
<dbReference type="GO" id="GO:0004665">
    <property type="term" value="F:prephenate dehydrogenase (NADP+) activity"/>
    <property type="evidence" value="ECO:0007669"/>
    <property type="project" value="InterPro"/>
</dbReference>
<gene>
    <name evidence="4" type="primary">tyrC</name>
    <name evidence="4" type="ORF">NCTC13337_00929</name>
</gene>
<dbReference type="FunFam" id="3.40.50.720:FF:000208">
    <property type="entry name" value="Prephenate dehydrogenase"/>
    <property type="match status" value="1"/>
</dbReference>
<name>A0A380MR22_9GAMM</name>
<dbReference type="Gene3D" id="3.40.50.720">
    <property type="entry name" value="NAD(P)-binding Rossmann-like Domain"/>
    <property type="match status" value="1"/>
</dbReference>
<protein>
    <submittedName>
        <fullName evidence="4">Arogenate dehydrogenase</fullName>
        <ecNumber evidence="4">1.3.1.43</ecNumber>
    </submittedName>
</protein>
<dbReference type="PROSITE" id="PS51176">
    <property type="entry name" value="PDH_ADH"/>
    <property type="match status" value="1"/>
</dbReference>
<dbReference type="InterPro" id="IPR003099">
    <property type="entry name" value="Prephen_DH"/>
</dbReference>
<keyword evidence="5" id="KW-1185">Reference proteome</keyword>